<protein>
    <submittedName>
        <fullName evidence="2">Phosphotransferase enzyme family protein</fullName>
    </submittedName>
</protein>
<proteinExistence type="predicted"/>
<organism evidence="2 3">
    <name type="scientific">Nonomuraea pusilla</name>
    <dbReference type="NCBI Taxonomy" id="46177"/>
    <lineage>
        <taxon>Bacteria</taxon>
        <taxon>Bacillati</taxon>
        <taxon>Actinomycetota</taxon>
        <taxon>Actinomycetes</taxon>
        <taxon>Streptosporangiales</taxon>
        <taxon>Streptosporangiaceae</taxon>
        <taxon>Nonomuraea</taxon>
    </lineage>
</organism>
<gene>
    <name evidence="2" type="ORF">SAMN05660976_00247</name>
</gene>
<keyword evidence="2" id="KW-0808">Transferase</keyword>
<name>A0A1H7G2D8_9ACTN</name>
<dbReference type="SUPFAM" id="SSF56112">
    <property type="entry name" value="Protein kinase-like (PK-like)"/>
    <property type="match status" value="1"/>
</dbReference>
<sequence length="304" mass="34346">MTESHTARGFSLQDAQRALTAACQEAGLDSHDAVPLRVGENILFRLASAPVVVRIARSVNLLADVQKEVAIGRWLEEAGFPGVRLFHGCPQGLVHEGRVVTFWRHVESADQAPGFQDLAAMLRELHALHKPVDLVLPLFDPLGRVESRLDAAQGVPDEDIEFLRGRLKELYAEYNALEFALPAGHIHGDAHRGNLLRRTDGNVILLDFETFSFGPREWDLSTAVGIPFRGFQWLSREEYAQAVDAYGFDITEWPGFHTLRRIRETTMTTWLMQNVGHSPEIRAEFDRRVASLRHDDLPRAWRPF</sequence>
<dbReference type="EMBL" id="FOBF01000001">
    <property type="protein sequence ID" value="SEK31687.1"/>
    <property type="molecule type" value="Genomic_DNA"/>
</dbReference>
<evidence type="ECO:0000259" key="1">
    <source>
        <dbReference type="Pfam" id="PF01636"/>
    </source>
</evidence>
<dbReference type="RefSeq" id="WP_091097645.1">
    <property type="nucleotide sequence ID" value="NZ_FOBF01000001.1"/>
</dbReference>
<dbReference type="Proteomes" id="UP000198953">
    <property type="component" value="Unassembled WGS sequence"/>
</dbReference>
<dbReference type="GO" id="GO:0016740">
    <property type="term" value="F:transferase activity"/>
    <property type="evidence" value="ECO:0007669"/>
    <property type="project" value="UniProtKB-KW"/>
</dbReference>
<dbReference type="Gene3D" id="3.90.1200.10">
    <property type="match status" value="1"/>
</dbReference>
<dbReference type="STRING" id="46177.SAMN05660976_00247"/>
<dbReference type="OrthoDB" id="3723194at2"/>
<keyword evidence="3" id="KW-1185">Reference proteome</keyword>
<dbReference type="InterPro" id="IPR002575">
    <property type="entry name" value="Aminoglycoside_PTrfase"/>
</dbReference>
<evidence type="ECO:0000313" key="3">
    <source>
        <dbReference type="Proteomes" id="UP000198953"/>
    </source>
</evidence>
<dbReference type="InterPro" id="IPR011009">
    <property type="entry name" value="Kinase-like_dom_sf"/>
</dbReference>
<feature type="domain" description="Aminoglycoside phosphotransferase" evidence="1">
    <location>
        <begin position="44"/>
        <end position="252"/>
    </location>
</feature>
<accession>A0A1H7G2D8</accession>
<evidence type="ECO:0000313" key="2">
    <source>
        <dbReference type="EMBL" id="SEK31687.1"/>
    </source>
</evidence>
<reference evidence="2 3" key="1">
    <citation type="submission" date="2016-10" db="EMBL/GenBank/DDBJ databases">
        <authorList>
            <person name="de Groot N.N."/>
        </authorList>
    </citation>
    <scope>NUCLEOTIDE SEQUENCE [LARGE SCALE GENOMIC DNA]</scope>
    <source>
        <strain evidence="2 3">DSM 43357</strain>
    </source>
</reference>
<dbReference type="AlphaFoldDB" id="A0A1H7G2D8"/>
<dbReference type="Pfam" id="PF01636">
    <property type="entry name" value="APH"/>
    <property type="match status" value="1"/>
</dbReference>